<dbReference type="EMBL" id="JAHRIO010010474">
    <property type="protein sequence ID" value="MEQ2161348.1"/>
    <property type="molecule type" value="Genomic_DNA"/>
</dbReference>
<dbReference type="Proteomes" id="UP001476798">
    <property type="component" value="Unassembled WGS sequence"/>
</dbReference>
<organism evidence="2 3">
    <name type="scientific">Goodea atripinnis</name>
    <dbReference type="NCBI Taxonomy" id="208336"/>
    <lineage>
        <taxon>Eukaryota</taxon>
        <taxon>Metazoa</taxon>
        <taxon>Chordata</taxon>
        <taxon>Craniata</taxon>
        <taxon>Vertebrata</taxon>
        <taxon>Euteleostomi</taxon>
        <taxon>Actinopterygii</taxon>
        <taxon>Neopterygii</taxon>
        <taxon>Teleostei</taxon>
        <taxon>Neoteleostei</taxon>
        <taxon>Acanthomorphata</taxon>
        <taxon>Ovalentaria</taxon>
        <taxon>Atherinomorphae</taxon>
        <taxon>Cyprinodontiformes</taxon>
        <taxon>Goodeidae</taxon>
        <taxon>Goodea</taxon>
    </lineage>
</organism>
<comment type="caution">
    <text evidence="2">The sequence shown here is derived from an EMBL/GenBank/DDBJ whole genome shotgun (WGS) entry which is preliminary data.</text>
</comment>
<proteinExistence type="predicted"/>
<sequence>MERRGPSRNSGGLESGLDFTVPCGPLETETEPTGPLEADAESGGPSEIETGSSGGSSSNPSSPDSDVKMRTISFSNRSGTGSDDGSSSNPSSQGSGTRTRTSLSLSPGRPSDQEQKHRRDPQWR</sequence>
<gene>
    <name evidence="2" type="ORF">GOODEAATRI_008821</name>
</gene>
<evidence type="ECO:0000313" key="2">
    <source>
        <dbReference type="EMBL" id="MEQ2161348.1"/>
    </source>
</evidence>
<name>A0ABV0MQG0_9TELE</name>
<feature type="region of interest" description="Disordered" evidence="1">
    <location>
        <begin position="1"/>
        <end position="124"/>
    </location>
</feature>
<feature type="compositionally biased region" description="Low complexity" evidence="1">
    <location>
        <begin position="75"/>
        <end position="109"/>
    </location>
</feature>
<feature type="compositionally biased region" description="Low complexity" evidence="1">
    <location>
        <begin position="24"/>
        <end position="64"/>
    </location>
</feature>
<evidence type="ECO:0000256" key="1">
    <source>
        <dbReference type="SAM" id="MobiDB-lite"/>
    </source>
</evidence>
<feature type="non-terminal residue" evidence="2">
    <location>
        <position position="124"/>
    </location>
</feature>
<protein>
    <submittedName>
        <fullName evidence="2">Uncharacterized protein</fullName>
    </submittedName>
</protein>
<evidence type="ECO:0000313" key="3">
    <source>
        <dbReference type="Proteomes" id="UP001476798"/>
    </source>
</evidence>
<feature type="compositionally biased region" description="Basic and acidic residues" evidence="1">
    <location>
        <begin position="111"/>
        <end position="124"/>
    </location>
</feature>
<reference evidence="2 3" key="1">
    <citation type="submission" date="2021-06" db="EMBL/GenBank/DDBJ databases">
        <authorList>
            <person name="Palmer J.M."/>
        </authorList>
    </citation>
    <scope>NUCLEOTIDE SEQUENCE [LARGE SCALE GENOMIC DNA]</scope>
    <source>
        <strain evidence="2 3">GA_2019</strain>
        <tissue evidence="2">Muscle</tissue>
    </source>
</reference>
<keyword evidence="3" id="KW-1185">Reference proteome</keyword>
<accession>A0ABV0MQG0</accession>